<dbReference type="Proteomes" id="UP001331761">
    <property type="component" value="Unassembled WGS sequence"/>
</dbReference>
<evidence type="ECO:0000313" key="3">
    <source>
        <dbReference type="EMBL" id="KAK5983791.1"/>
    </source>
</evidence>
<gene>
    <name evidence="3" type="ORF">GCK32_010967</name>
    <name evidence="2" type="ORF">GCK32_022546</name>
</gene>
<evidence type="ECO:0000313" key="4">
    <source>
        <dbReference type="Proteomes" id="UP001331761"/>
    </source>
</evidence>
<keyword evidence="1" id="KW-0732">Signal</keyword>
<comment type="caution">
    <text evidence="2">The sequence shown here is derived from an EMBL/GenBank/DDBJ whole genome shotgun (WGS) entry which is preliminary data.</text>
</comment>
<dbReference type="PANTHER" id="PTHR36514:SF3">
    <property type="entry name" value="ASCARIS SUUM EPICUTICLIN PROTEIN RELATED"/>
    <property type="match status" value="1"/>
</dbReference>
<keyword evidence="4" id="KW-1185">Reference proteome</keyword>
<proteinExistence type="predicted"/>
<accession>A0AAN8FHU6</accession>
<organism evidence="2 4">
    <name type="scientific">Trichostrongylus colubriformis</name>
    <name type="common">Black scour worm</name>
    <dbReference type="NCBI Taxonomy" id="6319"/>
    <lineage>
        <taxon>Eukaryota</taxon>
        <taxon>Metazoa</taxon>
        <taxon>Ecdysozoa</taxon>
        <taxon>Nematoda</taxon>
        <taxon>Chromadorea</taxon>
        <taxon>Rhabditida</taxon>
        <taxon>Rhabditina</taxon>
        <taxon>Rhabditomorpha</taxon>
        <taxon>Strongyloidea</taxon>
        <taxon>Trichostrongylidae</taxon>
        <taxon>Trichostrongylus</taxon>
    </lineage>
</organism>
<evidence type="ECO:0000256" key="1">
    <source>
        <dbReference type="SAM" id="SignalP"/>
    </source>
</evidence>
<feature type="chain" id="PRO_5044710849" evidence="1">
    <location>
        <begin position="21"/>
        <end position="141"/>
    </location>
</feature>
<protein>
    <submittedName>
        <fullName evidence="2">Uncharacterized protein</fullName>
    </submittedName>
</protein>
<reference evidence="2 4" key="1">
    <citation type="submission" date="2019-10" db="EMBL/GenBank/DDBJ databases">
        <title>Assembly and Annotation for the nematode Trichostrongylus colubriformis.</title>
        <authorList>
            <person name="Martin J."/>
        </authorList>
    </citation>
    <scope>NUCLEOTIDE SEQUENCE [LARGE SCALE GENOMIC DNA]</scope>
    <source>
        <strain evidence="2">G859</strain>
        <tissue evidence="2">Whole worm</tissue>
    </source>
</reference>
<dbReference type="AlphaFoldDB" id="A0AAN8FHU6"/>
<name>A0AAN8FHU6_TRICO</name>
<feature type="signal peptide" evidence="1">
    <location>
        <begin position="1"/>
        <end position="20"/>
    </location>
</feature>
<dbReference type="EMBL" id="WIXE01003600">
    <property type="protein sequence ID" value="KAK5983791.1"/>
    <property type="molecule type" value="Genomic_DNA"/>
</dbReference>
<evidence type="ECO:0000313" key="2">
    <source>
        <dbReference type="EMBL" id="KAK5964193.1"/>
    </source>
</evidence>
<dbReference type="EMBL" id="WIXE01026093">
    <property type="protein sequence ID" value="KAK5964193.1"/>
    <property type="molecule type" value="Genomic_DNA"/>
</dbReference>
<dbReference type="PANTHER" id="PTHR36514">
    <property type="entry name" value="PROTEIN CBG00436"/>
    <property type="match status" value="1"/>
</dbReference>
<sequence length="141" mass="14933">MNPIDSVVVFLFGILLLVNARSVGKRQDSSNSYGDEPSLPPTLGPYLGVEANTLMAAPEEEAEPVVNALPAVPAIIVDSGYRARRQAGDNSYGDEPVMPTQMPYNAEMEATTQAALVEEEIPSVPMVSPAGPVVPVMESGY</sequence>